<feature type="compositionally biased region" description="Low complexity" evidence="1">
    <location>
        <begin position="187"/>
        <end position="197"/>
    </location>
</feature>
<gene>
    <name evidence="3" type="ORF">NBG4_180013</name>
</gene>
<feature type="compositionally biased region" description="Low complexity" evidence="1">
    <location>
        <begin position="234"/>
        <end position="273"/>
    </location>
</feature>
<evidence type="ECO:0000256" key="2">
    <source>
        <dbReference type="SAM" id="Phobius"/>
    </source>
</evidence>
<feature type="transmembrane region" description="Helical" evidence="2">
    <location>
        <begin position="12"/>
        <end position="32"/>
    </location>
</feature>
<sequence>MKMNRIRWILSNINVVNIVLAAVLIVFAYNMLLPLIGRSAKLMLPTPKKQVAAAPAAKADKPADSKSPSPSDFFLIAEQNVFHPERKIPVEKKDAAASKPKPEFVLYGTLLTDDLQMAYMEDKKAPQSAPTRGKKQIPVRLGEPLSGFTLKEVGTDQVVMQRGDEKIVVALNETKTREISAPPPAAPARAAATQPAHARSEQAVSHPQTLPLAASGQRIPPRQPSQVTPSNQQSPSSGTSGSPSSGTSGSPFSGTSGGAAAPRRGWGASRTYR</sequence>
<dbReference type="EMBL" id="OUUY01000062">
    <property type="protein sequence ID" value="SPQ00137.1"/>
    <property type="molecule type" value="Genomic_DNA"/>
</dbReference>
<proteinExistence type="predicted"/>
<keyword evidence="2" id="KW-0812">Transmembrane</keyword>
<feature type="compositionally biased region" description="Polar residues" evidence="1">
    <location>
        <begin position="224"/>
        <end position="233"/>
    </location>
</feature>
<dbReference type="Proteomes" id="UP000245125">
    <property type="component" value="Unassembled WGS sequence"/>
</dbReference>
<reference evidence="4" key="1">
    <citation type="submission" date="2018-03" db="EMBL/GenBank/DDBJ databases">
        <authorList>
            <person name="Zecchin S."/>
        </authorList>
    </citation>
    <scope>NUCLEOTIDE SEQUENCE [LARGE SCALE GENOMIC DNA]</scope>
</reference>
<keyword evidence="2" id="KW-0472">Membrane</keyword>
<evidence type="ECO:0008006" key="5">
    <source>
        <dbReference type="Google" id="ProtNLM"/>
    </source>
</evidence>
<name>A0A2U3QFE6_9BACT</name>
<feature type="region of interest" description="Disordered" evidence="1">
    <location>
        <begin position="174"/>
        <end position="273"/>
    </location>
</feature>
<evidence type="ECO:0000313" key="4">
    <source>
        <dbReference type="Proteomes" id="UP000245125"/>
    </source>
</evidence>
<protein>
    <recommendedName>
        <fullName evidence="5">Type II secretion system protein GspC N-terminal domain-containing protein</fullName>
    </recommendedName>
</protein>
<keyword evidence="4" id="KW-1185">Reference proteome</keyword>
<accession>A0A2U3QFE6</accession>
<evidence type="ECO:0000256" key="1">
    <source>
        <dbReference type="SAM" id="MobiDB-lite"/>
    </source>
</evidence>
<dbReference type="AlphaFoldDB" id="A0A2U3QFE6"/>
<keyword evidence="2" id="KW-1133">Transmembrane helix</keyword>
<organism evidence="3 4">
    <name type="scientific">Candidatus Sulfobium mesophilum</name>
    <dbReference type="NCBI Taxonomy" id="2016548"/>
    <lineage>
        <taxon>Bacteria</taxon>
        <taxon>Pseudomonadati</taxon>
        <taxon>Nitrospirota</taxon>
        <taxon>Nitrospiria</taxon>
        <taxon>Nitrospirales</taxon>
        <taxon>Nitrospiraceae</taxon>
        <taxon>Candidatus Sulfobium</taxon>
    </lineage>
</organism>
<evidence type="ECO:0000313" key="3">
    <source>
        <dbReference type="EMBL" id="SPQ00137.1"/>
    </source>
</evidence>